<evidence type="ECO:0000256" key="2">
    <source>
        <dbReference type="ARBA" id="ARBA00007118"/>
    </source>
</evidence>
<dbReference type="EMBL" id="JAHSPG010000002">
    <property type="protein sequence ID" value="MBV4356233.1"/>
    <property type="molecule type" value="Genomic_DNA"/>
</dbReference>
<feature type="domain" description="Nitroreductase" evidence="7">
    <location>
        <begin position="9"/>
        <end position="184"/>
    </location>
</feature>
<accession>A0A9E2S765</accession>
<evidence type="ECO:0000256" key="4">
    <source>
        <dbReference type="ARBA" id="ARBA00022643"/>
    </source>
</evidence>
<gene>
    <name evidence="8" type="ORF">KTO63_03670</name>
</gene>
<keyword evidence="6" id="KW-0560">Oxidoreductase</keyword>
<evidence type="ECO:0000256" key="1">
    <source>
        <dbReference type="ARBA" id="ARBA00001917"/>
    </source>
</evidence>
<evidence type="ECO:0000256" key="6">
    <source>
        <dbReference type="ARBA" id="ARBA00023002"/>
    </source>
</evidence>
<organism evidence="8 9">
    <name type="scientific">Pinibacter aurantiacus</name>
    <dbReference type="NCBI Taxonomy" id="2851599"/>
    <lineage>
        <taxon>Bacteria</taxon>
        <taxon>Pseudomonadati</taxon>
        <taxon>Bacteroidota</taxon>
        <taxon>Chitinophagia</taxon>
        <taxon>Chitinophagales</taxon>
        <taxon>Chitinophagaceae</taxon>
        <taxon>Pinibacter</taxon>
    </lineage>
</organism>
<dbReference type="InterPro" id="IPR033878">
    <property type="entry name" value="NfsB-like"/>
</dbReference>
<comment type="similarity">
    <text evidence="2">Belongs to the nitroreductase family.</text>
</comment>
<dbReference type="Proteomes" id="UP000812270">
    <property type="component" value="Unassembled WGS sequence"/>
</dbReference>
<evidence type="ECO:0000256" key="5">
    <source>
        <dbReference type="ARBA" id="ARBA00022857"/>
    </source>
</evidence>
<dbReference type="RefSeq" id="WP_217789793.1">
    <property type="nucleotide sequence ID" value="NZ_JAHSPG010000002.1"/>
</dbReference>
<keyword evidence="3" id="KW-0285">Flavoprotein</keyword>
<reference evidence="8" key="1">
    <citation type="submission" date="2021-06" db="EMBL/GenBank/DDBJ databases">
        <authorList>
            <person name="Huq M.A."/>
        </authorList>
    </citation>
    <scope>NUCLEOTIDE SEQUENCE</scope>
    <source>
        <strain evidence="8">MAH-26</strain>
    </source>
</reference>
<evidence type="ECO:0000313" key="8">
    <source>
        <dbReference type="EMBL" id="MBV4356233.1"/>
    </source>
</evidence>
<dbReference type="AlphaFoldDB" id="A0A9E2S765"/>
<dbReference type="CDD" id="cd02149">
    <property type="entry name" value="NfsB-like"/>
    <property type="match status" value="1"/>
</dbReference>
<dbReference type="GO" id="GO:0016491">
    <property type="term" value="F:oxidoreductase activity"/>
    <property type="evidence" value="ECO:0007669"/>
    <property type="project" value="UniProtKB-KW"/>
</dbReference>
<comment type="caution">
    <text evidence="8">The sequence shown here is derived from an EMBL/GenBank/DDBJ whole genome shotgun (WGS) entry which is preliminary data.</text>
</comment>
<dbReference type="PANTHER" id="PTHR43673:SF2">
    <property type="entry name" value="NITROREDUCTASE"/>
    <property type="match status" value="1"/>
</dbReference>
<comment type="cofactor">
    <cofactor evidence="1">
        <name>FMN</name>
        <dbReference type="ChEBI" id="CHEBI:58210"/>
    </cofactor>
</comment>
<dbReference type="InterPro" id="IPR029479">
    <property type="entry name" value="Nitroreductase"/>
</dbReference>
<sequence>MEYLDSLNWRYAAKKMNGQKVPAEKLHNILEAINLAPSSMGLQPFHVIVVEDEELRKKLAPAMYNQPQIISGSAVVIFAAWDNVTEEHIDEYLRNTAKVRGIKVEDLGGFRDMLMNAIKGRSAENLQQWSARQAYIALGVGVTAAAIEKVDTTPMEGFNPAAVDEVLGLKEKGLTSVVALALGYRDDSDHLAKAKKVRRAKEEFFTHYVAEYA</sequence>
<keyword evidence="9" id="KW-1185">Reference proteome</keyword>
<evidence type="ECO:0000313" key="9">
    <source>
        <dbReference type="Proteomes" id="UP000812270"/>
    </source>
</evidence>
<proteinExistence type="inferred from homology"/>
<protein>
    <submittedName>
        <fullName evidence="8">NAD(P)H-dependent oxidoreductase</fullName>
    </submittedName>
</protein>
<dbReference type="Pfam" id="PF00881">
    <property type="entry name" value="Nitroreductase"/>
    <property type="match status" value="1"/>
</dbReference>
<dbReference type="PANTHER" id="PTHR43673">
    <property type="entry name" value="NAD(P)H NITROREDUCTASE YDGI-RELATED"/>
    <property type="match status" value="1"/>
</dbReference>
<evidence type="ECO:0000259" key="7">
    <source>
        <dbReference type="Pfam" id="PF00881"/>
    </source>
</evidence>
<keyword evidence="4" id="KW-0288">FMN</keyword>
<keyword evidence="5" id="KW-0521">NADP</keyword>
<evidence type="ECO:0000256" key="3">
    <source>
        <dbReference type="ARBA" id="ARBA00022630"/>
    </source>
</evidence>
<name>A0A9E2S765_9BACT</name>